<dbReference type="NCBIfam" id="NF003588">
    <property type="entry name" value="PRK05254.1-1"/>
    <property type="match status" value="1"/>
</dbReference>
<comment type="caution">
    <text evidence="13">The sequence shown here is derived from an EMBL/GenBank/DDBJ whole genome shotgun (WGS) entry which is preliminary data.</text>
</comment>
<keyword evidence="9" id="KW-0963">Cytoplasm</keyword>
<evidence type="ECO:0000256" key="6">
    <source>
        <dbReference type="ARBA" id="ARBA00022763"/>
    </source>
</evidence>
<feature type="active site" description="Proton acceptor" evidence="9 10">
    <location>
        <position position="64"/>
    </location>
</feature>
<evidence type="ECO:0000256" key="5">
    <source>
        <dbReference type="ARBA" id="ARBA00018429"/>
    </source>
</evidence>
<dbReference type="SMART" id="SM00987">
    <property type="entry name" value="UreE_C"/>
    <property type="match status" value="1"/>
</dbReference>
<dbReference type="RefSeq" id="WP_093075127.1">
    <property type="nucleotide sequence ID" value="NZ_FOGV01000042.1"/>
</dbReference>
<dbReference type="NCBIfam" id="NF003589">
    <property type="entry name" value="PRK05254.1-2"/>
    <property type="match status" value="1"/>
</dbReference>
<evidence type="ECO:0000256" key="7">
    <source>
        <dbReference type="ARBA" id="ARBA00022801"/>
    </source>
</evidence>
<keyword evidence="7 9" id="KW-0378">Hydrolase</keyword>
<sequence>MNPLDNDWRTLLNEEFSKAYYLELREFLKKEYAANTVYPPMNDIFNALHRTAYHETKAVIIGQDPYHGEGQAHGLSFSVRPHVKVPPSLKNVFKELHSDLGCPVPEHGCLQSWADEGVLLLNSVLTVRHKTPNAHKGAGWERFTDEVIRQLNLRDKPLVFLLWGKYAQEKGKWIDRDRHLVIHSSHPSPFSAHRGFFGSRPFSRANEFLQATNQQPIRWEIPPANELK</sequence>
<evidence type="ECO:0000256" key="8">
    <source>
        <dbReference type="ARBA" id="ARBA00023204"/>
    </source>
</evidence>
<dbReference type="HAMAP" id="MF_00148">
    <property type="entry name" value="UDG"/>
    <property type="match status" value="1"/>
</dbReference>
<dbReference type="GO" id="GO:0005737">
    <property type="term" value="C:cytoplasm"/>
    <property type="evidence" value="ECO:0007669"/>
    <property type="project" value="UniProtKB-SubCell"/>
</dbReference>
<dbReference type="NCBIfam" id="TIGR00628">
    <property type="entry name" value="ung"/>
    <property type="match status" value="1"/>
</dbReference>
<dbReference type="GO" id="GO:0097510">
    <property type="term" value="P:base-excision repair, AP site formation via deaminated base removal"/>
    <property type="evidence" value="ECO:0007669"/>
    <property type="project" value="TreeGrafter"/>
</dbReference>
<dbReference type="SUPFAM" id="SSF52141">
    <property type="entry name" value="Uracil-DNA glycosylase-like"/>
    <property type="match status" value="1"/>
</dbReference>
<proteinExistence type="inferred from homology"/>
<protein>
    <recommendedName>
        <fullName evidence="5 9">Uracil-DNA glycosylase</fullName>
        <shortName evidence="9">UDG</shortName>
        <ecNumber evidence="4 9">3.2.2.27</ecNumber>
    </recommendedName>
</protein>
<dbReference type="NCBIfam" id="NF003592">
    <property type="entry name" value="PRK05254.1-5"/>
    <property type="match status" value="1"/>
</dbReference>
<keyword evidence="6 9" id="KW-0227">DNA damage</keyword>
<evidence type="ECO:0000256" key="3">
    <source>
        <dbReference type="ARBA" id="ARBA00008184"/>
    </source>
</evidence>
<keyword evidence="14" id="KW-1185">Reference proteome</keyword>
<dbReference type="Proteomes" id="UP000199318">
    <property type="component" value="Unassembled WGS sequence"/>
</dbReference>
<dbReference type="InterPro" id="IPR005122">
    <property type="entry name" value="Uracil-DNA_glycosylase-like"/>
</dbReference>
<dbReference type="GO" id="GO:0004844">
    <property type="term" value="F:uracil DNA N-glycosylase activity"/>
    <property type="evidence" value="ECO:0007669"/>
    <property type="project" value="UniProtKB-UniRule"/>
</dbReference>
<evidence type="ECO:0000256" key="1">
    <source>
        <dbReference type="ARBA" id="ARBA00001400"/>
    </source>
</evidence>
<dbReference type="PROSITE" id="PS00130">
    <property type="entry name" value="U_DNA_GLYCOSYLASE"/>
    <property type="match status" value="1"/>
</dbReference>
<feature type="domain" description="Uracil-DNA glycosylase-like" evidence="12">
    <location>
        <begin position="49"/>
        <end position="209"/>
    </location>
</feature>
<keyword evidence="8 9" id="KW-0234">DNA repair</keyword>
<dbReference type="CDD" id="cd10027">
    <property type="entry name" value="UDG-F1-like"/>
    <property type="match status" value="1"/>
</dbReference>
<evidence type="ECO:0000313" key="13">
    <source>
        <dbReference type="EMBL" id="SES35909.1"/>
    </source>
</evidence>
<evidence type="ECO:0000256" key="2">
    <source>
        <dbReference type="ARBA" id="ARBA00002631"/>
    </source>
</evidence>
<comment type="catalytic activity">
    <reaction evidence="1 9 11">
        <text>Hydrolyzes single-stranded DNA or mismatched double-stranded DNA and polynucleotides, releasing free uracil.</text>
        <dbReference type="EC" id="3.2.2.27"/>
    </reaction>
</comment>
<accession>A0A1H9WQ43</accession>
<evidence type="ECO:0000256" key="11">
    <source>
        <dbReference type="RuleBase" id="RU003780"/>
    </source>
</evidence>
<dbReference type="AlphaFoldDB" id="A0A1H9WQ43"/>
<comment type="subcellular location">
    <subcellularLocation>
        <location evidence="9">Cytoplasm</location>
    </subcellularLocation>
</comment>
<dbReference type="NCBIfam" id="NF003591">
    <property type="entry name" value="PRK05254.1-4"/>
    <property type="match status" value="1"/>
</dbReference>
<dbReference type="Gene3D" id="3.40.470.10">
    <property type="entry name" value="Uracil-DNA glycosylase-like domain"/>
    <property type="match status" value="1"/>
</dbReference>
<evidence type="ECO:0000256" key="9">
    <source>
        <dbReference type="HAMAP-Rule" id="MF_00148"/>
    </source>
</evidence>
<dbReference type="OrthoDB" id="9804372at2"/>
<gene>
    <name evidence="9" type="primary">ung</name>
    <name evidence="13" type="ORF">SAMN05444126_1426</name>
</gene>
<comment type="function">
    <text evidence="2 9 11">Excises uracil residues from the DNA which can arise as a result of misincorporation of dUMP residues by DNA polymerase or due to deamination of cytosine.</text>
</comment>
<dbReference type="STRING" id="1464123.SAMN05444126_1426"/>
<dbReference type="InterPro" id="IPR018085">
    <property type="entry name" value="Ura-DNA_Glyclase_AS"/>
</dbReference>
<organism evidence="13 14">
    <name type="scientific">Salisediminibacterium halotolerans</name>
    <dbReference type="NCBI Taxonomy" id="517425"/>
    <lineage>
        <taxon>Bacteria</taxon>
        <taxon>Bacillati</taxon>
        <taxon>Bacillota</taxon>
        <taxon>Bacilli</taxon>
        <taxon>Bacillales</taxon>
        <taxon>Bacillaceae</taxon>
        <taxon>Salisediminibacterium</taxon>
    </lineage>
</organism>
<dbReference type="PANTHER" id="PTHR11264:SF0">
    <property type="entry name" value="URACIL-DNA GLYCOSYLASE"/>
    <property type="match status" value="1"/>
</dbReference>
<evidence type="ECO:0000256" key="10">
    <source>
        <dbReference type="PROSITE-ProRule" id="PRU10072"/>
    </source>
</evidence>
<dbReference type="PANTHER" id="PTHR11264">
    <property type="entry name" value="URACIL-DNA GLYCOSYLASE"/>
    <property type="match status" value="1"/>
</dbReference>
<evidence type="ECO:0000259" key="12">
    <source>
        <dbReference type="SMART" id="SM00986"/>
    </source>
</evidence>
<dbReference type="FunFam" id="3.40.470.10:FF:000001">
    <property type="entry name" value="Uracil-DNA glycosylase"/>
    <property type="match status" value="1"/>
</dbReference>
<evidence type="ECO:0000313" key="14">
    <source>
        <dbReference type="Proteomes" id="UP000199318"/>
    </source>
</evidence>
<dbReference type="EC" id="3.2.2.27" evidence="4 9"/>
<dbReference type="EMBL" id="FOGV01000042">
    <property type="protein sequence ID" value="SES35909.1"/>
    <property type="molecule type" value="Genomic_DNA"/>
</dbReference>
<evidence type="ECO:0000256" key="4">
    <source>
        <dbReference type="ARBA" id="ARBA00012030"/>
    </source>
</evidence>
<dbReference type="InterPro" id="IPR036895">
    <property type="entry name" value="Uracil-DNA_glycosylase-like_sf"/>
</dbReference>
<dbReference type="InterPro" id="IPR002043">
    <property type="entry name" value="UDG_fam1"/>
</dbReference>
<dbReference type="Pfam" id="PF03167">
    <property type="entry name" value="UDG"/>
    <property type="match status" value="1"/>
</dbReference>
<name>A0A1H9WQ43_9BACI</name>
<reference evidence="14" key="1">
    <citation type="submission" date="2016-10" db="EMBL/GenBank/DDBJ databases">
        <authorList>
            <person name="de Groot N.N."/>
        </authorList>
    </citation>
    <scope>NUCLEOTIDE SEQUENCE [LARGE SCALE GENOMIC DNA]</scope>
    <source>
        <strain evidence="14">10nlg</strain>
    </source>
</reference>
<dbReference type="SMART" id="SM00986">
    <property type="entry name" value="UDG"/>
    <property type="match status" value="1"/>
</dbReference>
<comment type="similarity">
    <text evidence="3 9 11">Belongs to the uracil-DNA glycosylase (UDG) superfamily. UNG family.</text>
</comment>